<dbReference type="Proteomes" id="UP000500826">
    <property type="component" value="Chromosome"/>
</dbReference>
<gene>
    <name evidence="1" type="ORF">HK414_20390</name>
</gene>
<protein>
    <submittedName>
        <fullName evidence="1">Uncharacterized protein</fullName>
    </submittedName>
</protein>
<accession>A0ABX6P6T0</accession>
<sequence>MAAALSGKKWRANEASEQRRLALLPVSGSPSWDALMVEAKYMRALQLLP</sequence>
<dbReference type="EMBL" id="CP053418">
    <property type="protein sequence ID" value="QJW85043.1"/>
    <property type="molecule type" value="Genomic_DNA"/>
</dbReference>
<evidence type="ECO:0000313" key="2">
    <source>
        <dbReference type="Proteomes" id="UP000500826"/>
    </source>
</evidence>
<name>A0ABX6P6T0_9BURK</name>
<keyword evidence="2" id="KW-1185">Reference proteome</keyword>
<reference evidence="1 2" key="2">
    <citation type="submission" date="2020-05" db="EMBL/GenBank/DDBJ databases">
        <authorList>
            <person name="Khan S.A."/>
            <person name="Jeon C.O."/>
            <person name="Chun B.H."/>
        </authorList>
    </citation>
    <scope>NUCLEOTIDE SEQUENCE [LARGE SCALE GENOMIC DNA]</scope>
    <source>
        <strain evidence="1 2">H242</strain>
    </source>
</reference>
<reference evidence="1 2" key="1">
    <citation type="submission" date="2020-05" db="EMBL/GenBank/DDBJ databases">
        <title>Ramlibacter rhizophilus sp. nov., isolated from rhizosphere soil of national flower Mugunghwa from South Korea.</title>
        <authorList>
            <person name="Zheng-Fei Y."/>
            <person name="Huan T."/>
        </authorList>
    </citation>
    <scope>NUCLEOTIDE SEQUENCE [LARGE SCALE GENOMIC DNA]</scope>
    <source>
        <strain evidence="1 2">H242</strain>
    </source>
</reference>
<proteinExistence type="predicted"/>
<organism evidence="1 2">
    <name type="scientific">Ramlibacter terrae</name>
    <dbReference type="NCBI Taxonomy" id="2732511"/>
    <lineage>
        <taxon>Bacteria</taxon>
        <taxon>Pseudomonadati</taxon>
        <taxon>Pseudomonadota</taxon>
        <taxon>Betaproteobacteria</taxon>
        <taxon>Burkholderiales</taxon>
        <taxon>Comamonadaceae</taxon>
        <taxon>Ramlibacter</taxon>
    </lineage>
</organism>
<evidence type="ECO:0000313" key="1">
    <source>
        <dbReference type="EMBL" id="QJW85043.1"/>
    </source>
</evidence>